<evidence type="ECO:0000313" key="2">
    <source>
        <dbReference type="Proteomes" id="UP000662747"/>
    </source>
</evidence>
<sequence length="217" mass="23887">MTWNRFVKSLGLTLALGSTVGCGDALRDGSYMGETLYMVEGEVKSLAPAMKQGATRVTLAWDNWAREGDVTAYQSVELESRNPPFDYQLSVVDEPFDEGLNDFPNGHIGFAYLFIYEDVNGNGMPDGEEANRWSHLRGMARNHVVIFVPELSPAFVATLKEWGAIINVDDLKQGFNLARGVCTGTDSSFDTLEIVPDEPVPVADPKDKSVTSCINYH</sequence>
<accession>A0ABX7NW24</accession>
<protein>
    <recommendedName>
        <fullName evidence="3">Lipoprotein</fullName>
    </recommendedName>
</protein>
<gene>
    <name evidence="1" type="ORF">JY651_49270</name>
</gene>
<proteinExistence type="predicted"/>
<reference evidence="1 2" key="1">
    <citation type="submission" date="2021-02" db="EMBL/GenBank/DDBJ databases">
        <title>De Novo genome assembly of isolated myxobacteria.</title>
        <authorList>
            <person name="Stevens D.C."/>
        </authorList>
    </citation>
    <scope>NUCLEOTIDE SEQUENCE [LARGE SCALE GENOMIC DNA]</scope>
    <source>
        <strain evidence="2">SCPEA02</strain>
    </source>
</reference>
<organism evidence="1 2">
    <name type="scientific">Pyxidicoccus parkwayensis</name>
    <dbReference type="NCBI Taxonomy" id="2813578"/>
    <lineage>
        <taxon>Bacteria</taxon>
        <taxon>Pseudomonadati</taxon>
        <taxon>Myxococcota</taxon>
        <taxon>Myxococcia</taxon>
        <taxon>Myxococcales</taxon>
        <taxon>Cystobacterineae</taxon>
        <taxon>Myxococcaceae</taxon>
        <taxon>Pyxidicoccus</taxon>
    </lineage>
</organism>
<dbReference type="RefSeq" id="WP_206724576.1">
    <property type="nucleotide sequence ID" value="NZ_CP071090.1"/>
</dbReference>
<dbReference type="EMBL" id="CP071090">
    <property type="protein sequence ID" value="QSQ23000.1"/>
    <property type="molecule type" value="Genomic_DNA"/>
</dbReference>
<evidence type="ECO:0000313" key="1">
    <source>
        <dbReference type="EMBL" id="QSQ23000.1"/>
    </source>
</evidence>
<dbReference type="PROSITE" id="PS51257">
    <property type="entry name" value="PROKAR_LIPOPROTEIN"/>
    <property type="match status" value="1"/>
</dbReference>
<evidence type="ECO:0008006" key="3">
    <source>
        <dbReference type="Google" id="ProtNLM"/>
    </source>
</evidence>
<keyword evidence="2" id="KW-1185">Reference proteome</keyword>
<dbReference type="Proteomes" id="UP000662747">
    <property type="component" value="Chromosome"/>
</dbReference>
<name>A0ABX7NW24_9BACT</name>